<evidence type="ECO:0000313" key="2">
    <source>
        <dbReference type="EMBL" id="OME19830.1"/>
    </source>
</evidence>
<evidence type="ECO:0000313" key="3">
    <source>
        <dbReference type="Proteomes" id="UP000187323"/>
    </source>
</evidence>
<protein>
    <recommendedName>
        <fullName evidence="5">RNA polymerase sigma-70 region 4 domain-containing protein</fullName>
    </recommendedName>
</protein>
<evidence type="ECO:0000313" key="1">
    <source>
        <dbReference type="EMBL" id="OMD40054.1"/>
    </source>
</evidence>
<dbReference type="SUPFAM" id="SSF88659">
    <property type="entry name" value="Sigma3 and sigma4 domains of RNA polymerase sigma factors"/>
    <property type="match status" value="1"/>
</dbReference>
<gene>
    <name evidence="2" type="ORF">BSK47_14760</name>
    <name evidence="1" type="ORF">BSK52_14260</name>
</gene>
<accession>A0A1R0XY85</accession>
<dbReference type="EMBL" id="MPTO01000012">
    <property type="protein sequence ID" value="OME19830.1"/>
    <property type="molecule type" value="Genomic_DNA"/>
</dbReference>
<reference evidence="3 4" key="1">
    <citation type="submission" date="2016-10" db="EMBL/GenBank/DDBJ databases">
        <title>Paenibacillus species isolates.</title>
        <authorList>
            <person name="Beno S.M."/>
        </authorList>
    </citation>
    <scope>NUCLEOTIDE SEQUENCE [LARGE SCALE GENOMIC DNA]</scope>
    <source>
        <strain evidence="1 4">FSL H7-0710</strain>
        <strain evidence="2 3">FSL H7-0918</strain>
    </source>
</reference>
<sequence length="153" mass="18164">MLLAEQITPYEKVENWLIAYTDWKARLEYAQTELTHIPGLTKALHEVAIYGCGKPNDTLLRTVIHRLEITEYEIPFLQSRIGLIEYAFSALAPEERQFVQLRYQDQLAFSIVMDRLGLSRRAFFYHRKRILQKIYRKIKSRTALLEYDPIDEK</sequence>
<dbReference type="Proteomes" id="UP000187439">
    <property type="component" value="Unassembled WGS sequence"/>
</dbReference>
<name>A0A1R0XY85_9BACL</name>
<organism evidence="1 4">
    <name type="scientific">Paenibacillus odorifer</name>
    <dbReference type="NCBI Taxonomy" id="189426"/>
    <lineage>
        <taxon>Bacteria</taxon>
        <taxon>Bacillati</taxon>
        <taxon>Bacillota</taxon>
        <taxon>Bacilli</taxon>
        <taxon>Bacillales</taxon>
        <taxon>Paenibacillaceae</taxon>
        <taxon>Paenibacillus</taxon>
    </lineage>
</organism>
<dbReference type="AlphaFoldDB" id="A0A1R0XY85"/>
<evidence type="ECO:0000313" key="4">
    <source>
        <dbReference type="Proteomes" id="UP000187439"/>
    </source>
</evidence>
<proteinExistence type="predicted"/>
<dbReference type="Proteomes" id="UP000187323">
    <property type="component" value="Unassembled WGS sequence"/>
</dbReference>
<dbReference type="RefSeq" id="WP_076119647.1">
    <property type="nucleotide sequence ID" value="NZ_MPTC01000011.1"/>
</dbReference>
<dbReference type="OrthoDB" id="2594916at2"/>
<evidence type="ECO:0008006" key="5">
    <source>
        <dbReference type="Google" id="ProtNLM"/>
    </source>
</evidence>
<dbReference type="EMBL" id="MPTC01000011">
    <property type="protein sequence ID" value="OMD40054.1"/>
    <property type="molecule type" value="Genomic_DNA"/>
</dbReference>
<comment type="caution">
    <text evidence="1">The sequence shown here is derived from an EMBL/GenBank/DDBJ whole genome shotgun (WGS) entry which is preliminary data.</text>
</comment>
<dbReference type="InterPro" id="IPR013324">
    <property type="entry name" value="RNA_pol_sigma_r3/r4-like"/>
</dbReference>